<dbReference type="GO" id="GO:0005634">
    <property type="term" value="C:nucleus"/>
    <property type="evidence" value="ECO:0007669"/>
    <property type="project" value="UniProtKB-SubCell"/>
</dbReference>
<keyword evidence="3" id="KW-0302">Gap protein</keyword>
<evidence type="ECO:0000256" key="11">
    <source>
        <dbReference type="ARBA" id="ARBA00053345"/>
    </source>
</evidence>
<keyword evidence="7" id="KW-0862">Zinc</keyword>
<dbReference type="GO" id="GO:0045893">
    <property type="term" value="P:positive regulation of DNA-templated transcription"/>
    <property type="evidence" value="ECO:0007669"/>
    <property type="project" value="UniProtKB-ARBA"/>
</dbReference>
<comment type="caution">
    <text evidence="15">The sequence shown here is derived from an EMBL/GenBank/DDBJ whole genome shotgun (WGS) entry which is preliminary data.</text>
</comment>
<feature type="domain" description="C2H2-type" evidence="14">
    <location>
        <begin position="296"/>
        <end position="318"/>
    </location>
</feature>
<dbReference type="PROSITE" id="PS00028">
    <property type="entry name" value="ZINC_FINGER_C2H2_1"/>
    <property type="match status" value="3"/>
</dbReference>
<feature type="compositionally biased region" description="Polar residues" evidence="13">
    <location>
        <begin position="28"/>
        <end position="38"/>
    </location>
</feature>
<comment type="function">
    <text evidence="11">Krueppel is a gap class segmentation protein.</text>
</comment>
<organism evidence="15">
    <name type="scientific">Dermatophagoides farinae</name>
    <name type="common">American house dust mite</name>
    <dbReference type="NCBI Taxonomy" id="6954"/>
    <lineage>
        <taxon>Eukaryota</taxon>
        <taxon>Metazoa</taxon>
        <taxon>Ecdysozoa</taxon>
        <taxon>Arthropoda</taxon>
        <taxon>Chelicerata</taxon>
        <taxon>Arachnida</taxon>
        <taxon>Acari</taxon>
        <taxon>Acariformes</taxon>
        <taxon>Sarcoptiformes</taxon>
        <taxon>Astigmata</taxon>
        <taxon>Psoroptidia</taxon>
        <taxon>Analgoidea</taxon>
        <taxon>Pyroglyphidae</taxon>
        <taxon>Dermatophagoidinae</taxon>
        <taxon>Dermatophagoides</taxon>
    </lineage>
</organism>
<dbReference type="Proteomes" id="UP000828236">
    <property type="component" value="Unassembled WGS sequence"/>
</dbReference>
<evidence type="ECO:0000256" key="13">
    <source>
        <dbReference type="SAM" id="MobiDB-lite"/>
    </source>
</evidence>
<evidence type="ECO:0000256" key="6">
    <source>
        <dbReference type="ARBA" id="ARBA00022771"/>
    </source>
</evidence>
<dbReference type="GO" id="GO:0008270">
    <property type="term" value="F:zinc ion binding"/>
    <property type="evidence" value="ECO:0007669"/>
    <property type="project" value="UniProtKB-KW"/>
</dbReference>
<dbReference type="PANTHER" id="PTHR23235">
    <property type="entry name" value="KRUEPPEL-LIKE TRANSCRIPTION FACTOR"/>
    <property type="match status" value="1"/>
</dbReference>
<evidence type="ECO:0000256" key="9">
    <source>
        <dbReference type="ARBA" id="ARBA00023242"/>
    </source>
</evidence>
<dbReference type="GO" id="GO:0000981">
    <property type="term" value="F:DNA-binding transcription factor activity, RNA polymerase II-specific"/>
    <property type="evidence" value="ECO:0007669"/>
    <property type="project" value="TreeGrafter"/>
</dbReference>
<reference evidence="15" key="2">
    <citation type="journal article" date="2021" name="World Allergy Organ. J.">
        <title>Chromosome-level assembly of Dermatophagoides farinae genome and transcriptome reveals two novel allergens Der f 37 and Der f 39.</title>
        <authorList>
            <person name="Chen J."/>
            <person name="Cai Z."/>
            <person name="Fan D."/>
            <person name="Hu J."/>
            <person name="Hou Y."/>
            <person name="He Y."/>
            <person name="Zhang Z."/>
            <person name="Zhao Z."/>
            <person name="Gao P."/>
            <person name="Hu W."/>
            <person name="Sun J."/>
            <person name="Li J."/>
            <person name="Ji K."/>
        </authorList>
    </citation>
    <scope>NUCLEOTIDE SEQUENCE</scope>
    <source>
        <strain evidence="15">JKM2019</strain>
    </source>
</reference>
<dbReference type="Pfam" id="PF00096">
    <property type="entry name" value="zf-C2H2"/>
    <property type="match status" value="2"/>
</dbReference>
<dbReference type="FunFam" id="3.30.160.60:FF:002343">
    <property type="entry name" value="Zinc finger protein 33A"/>
    <property type="match status" value="1"/>
</dbReference>
<proteinExistence type="inferred from homology"/>
<evidence type="ECO:0000256" key="8">
    <source>
        <dbReference type="ARBA" id="ARBA00023125"/>
    </source>
</evidence>
<feature type="domain" description="C2H2-type" evidence="14">
    <location>
        <begin position="347"/>
        <end position="374"/>
    </location>
</feature>
<evidence type="ECO:0000259" key="14">
    <source>
        <dbReference type="PROSITE" id="PS50157"/>
    </source>
</evidence>
<dbReference type="PANTHER" id="PTHR23235:SF142">
    <property type="entry name" value="ZINC FINGER PROTEIN 384"/>
    <property type="match status" value="1"/>
</dbReference>
<dbReference type="FunFam" id="3.30.160.60:FF:001954">
    <property type="entry name" value="Zinc finger protein 787"/>
    <property type="match status" value="1"/>
</dbReference>
<evidence type="ECO:0000256" key="2">
    <source>
        <dbReference type="ARBA" id="ARBA00006991"/>
    </source>
</evidence>
<dbReference type="GO" id="GO:0005694">
    <property type="term" value="C:chromosome"/>
    <property type="evidence" value="ECO:0007669"/>
    <property type="project" value="UniProtKB-ARBA"/>
</dbReference>
<keyword evidence="6 12" id="KW-0863">Zinc-finger</keyword>
<evidence type="ECO:0000256" key="1">
    <source>
        <dbReference type="ARBA" id="ARBA00004123"/>
    </source>
</evidence>
<reference evidence="15" key="1">
    <citation type="submission" date="2020-06" db="EMBL/GenBank/DDBJ databases">
        <authorList>
            <person name="Ji K."/>
            <person name="Li J."/>
        </authorList>
    </citation>
    <scope>NUCLEOTIDE SEQUENCE</scope>
    <source>
        <strain evidence="15">JKM2019</strain>
        <tissue evidence="15">Whole body</tissue>
    </source>
</reference>
<dbReference type="Gene3D" id="3.30.160.60">
    <property type="entry name" value="Classic Zinc Finger"/>
    <property type="match status" value="4"/>
</dbReference>
<accession>A0A9D4SJS3</accession>
<dbReference type="GO" id="GO:0000978">
    <property type="term" value="F:RNA polymerase II cis-regulatory region sequence-specific DNA binding"/>
    <property type="evidence" value="ECO:0007669"/>
    <property type="project" value="TreeGrafter"/>
</dbReference>
<dbReference type="FunFam" id="3.30.160.60:FF:001732">
    <property type="entry name" value="Zgc:162936"/>
    <property type="match status" value="1"/>
</dbReference>
<feature type="domain" description="C2H2-type" evidence="14">
    <location>
        <begin position="319"/>
        <end position="346"/>
    </location>
</feature>
<keyword evidence="9" id="KW-0539">Nucleus</keyword>
<keyword evidence="4" id="KW-0479">Metal-binding</keyword>
<evidence type="ECO:0000313" key="15">
    <source>
        <dbReference type="EMBL" id="KAH7643660.1"/>
    </source>
</evidence>
<feature type="compositionally biased region" description="Basic and acidic residues" evidence="13">
    <location>
        <begin position="39"/>
        <end position="48"/>
    </location>
</feature>
<comment type="similarity">
    <text evidence="2">Belongs to the krueppel C2H2-type zinc-finger protein family.</text>
</comment>
<dbReference type="SUPFAM" id="SSF57667">
    <property type="entry name" value="beta-beta-alpha zinc fingers"/>
    <property type="match status" value="2"/>
</dbReference>
<gene>
    <name evidence="15" type="ORF">HUG17_6022</name>
</gene>
<name>A0A9D4SJS3_DERFA</name>
<protein>
    <recommendedName>
        <fullName evidence="10">Protein krueppel</fullName>
    </recommendedName>
</protein>
<dbReference type="SMART" id="SM00355">
    <property type="entry name" value="ZnF_C2H2"/>
    <property type="match status" value="4"/>
</dbReference>
<dbReference type="GO" id="GO:0035282">
    <property type="term" value="P:segmentation"/>
    <property type="evidence" value="ECO:0007669"/>
    <property type="project" value="UniProtKB-KW"/>
</dbReference>
<comment type="subcellular location">
    <subcellularLocation>
        <location evidence="1">Nucleus</location>
    </subcellularLocation>
</comment>
<evidence type="ECO:0000256" key="3">
    <source>
        <dbReference type="ARBA" id="ARBA00022492"/>
    </source>
</evidence>
<evidence type="ECO:0000256" key="5">
    <source>
        <dbReference type="ARBA" id="ARBA00022737"/>
    </source>
</evidence>
<evidence type="ECO:0000256" key="7">
    <source>
        <dbReference type="ARBA" id="ARBA00022833"/>
    </source>
</evidence>
<dbReference type="AlphaFoldDB" id="A0A9D4SJS3"/>
<feature type="region of interest" description="Disordered" evidence="13">
    <location>
        <begin position="28"/>
        <end position="48"/>
    </location>
</feature>
<sequence length="402" mass="46584">MIVPATSSSLDRENLGEYQQQYNRSAKLSNMNGNNYHHQTSESNDHHNDHYPMIHIEMDELEKLFDNVESKFDSISEHIESLIMNSIRQQQQPFDCQQVEQTPARSNVLSFDHDYFHIDNGDDNTLEFVDQSTISSSKETRDLCINPKDSVITISYDNPNDEIDDDDMNIIQNHSEQQNSSSSNENLITKNLTKNKKFPCPNRSNVLFFDHDYFHIDNGDDNTLEFLDQSTTSSSKETRDLCTNPQDSLITINYDNPNDEIDDDDMNIIQNLSEQQNSNLSNFLVQNVHLDLIHRCDATFTDNSNLICHRRIHTGERPYKCSHCNATFTQNSNLIRHCLIHTGERPYKCSHCNATFTQSSNLTSHRRIHTGERPYQCSHCNDKFRVKHILNIHIKSKHSDVE</sequence>
<feature type="domain" description="C2H2-type" evidence="14">
    <location>
        <begin position="375"/>
        <end position="402"/>
    </location>
</feature>
<dbReference type="InterPro" id="IPR036236">
    <property type="entry name" value="Znf_C2H2_sf"/>
</dbReference>
<evidence type="ECO:0000256" key="4">
    <source>
        <dbReference type="ARBA" id="ARBA00022723"/>
    </source>
</evidence>
<dbReference type="EMBL" id="SDOV01000002">
    <property type="protein sequence ID" value="KAH7643660.1"/>
    <property type="molecule type" value="Genomic_DNA"/>
</dbReference>
<dbReference type="InterPro" id="IPR013087">
    <property type="entry name" value="Znf_C2H2_type"/>
</dbReference>
<keyword evidence="3" id="KW-0217">Developmental protein</keyword>
<keyword evidence="5" id="KW-0677">Repeat</keyword>
<evidence type="ECO:0000256" key="12">
    <source>
        <dbReference type="PROSITE-ProRule" id="PRU00042"/>
    </source>
</evidence>
<evidence type="ECO:0000256" key="10">
    <source>
        <dbReference type="ARBA" id="ARBA00023843"/>
    </source>
</evidence>
<dbReference type="PROSITE" id="PS50157">
    <property type="entry name" value="ZINC_FINGER_C2H2_2"/>
    <property type="match status" value="4"/>
</dbReference>
<keyword evidence="8" id="KW-0238">DNA-binding</keyword>